<dbReference type="PROSITE" id="PS00911">
    <property type="entry name" value="DHODEHASE_1"/>
    <property type="match status" value="1"/>
</dbReference>
<evidence type="ECO:0000256" key="4">
    <source>
        <dbReference type="ARBA" id="ARBA00005359"/>
    </source>
</evidence>
<comment type="similarity">
    <text evidence="4">Belongs to the dihydroorotate dehydrogenase family. Type 2 subfamily.</text>
</comment>
<dbReference type="EMBL" id="UOEQ01000066">
    <property type="protein sequence ID" value="VAW15207.1"/>
    <property type="molecule type" value="Genomic_DNA"/>
</dbReference>
<evidence type="ECO:0000256" key="7">
    <source>
        <dbReference type="ARBA" id="ARBA00022643"/>
    </source>
</evidence>
<keyword evidence="8 12" id="KW-0560">Oxidoreductase</keyword>
<dbReference type="GO" id="GO:0005737">
    <property type="term" value="C:cytoplasm"/>
    <property type="evidence" value="ECO:0007669"/>
    <property type="project" value="InterPro"/>
</dbReference>
<dbReference type="GO" id="GO:0044205">
    <property type="term" value="P:'de novo' UMP biosynthetic process"/>
    <property type="evidence" value="ECO:0007669"/>
    <property type="project" value="UniProtKB-UniPathway"/>
</dbReference>
<dbReference type="UniPathway" id="UPA00070">
    <property type="reaction ID" value="UER00946"/>
</dbReference>
<dbReference type="PANTHER" id="PTHR48109">
    <property type="entry name" value="DIHYDROOROTATE DEHYDROGENASE (QUINONE), MITOCHONDRIAL-RELATED"/>
    <property type="match status" value="1"/>
</dbReference>
<sequence length="370" mass="39576">MISRVSSLLNKPFMRRFSRDALLAMDPEQAHKATLLALKSGMITSKPSQDPLELNTSIAGVFLSNPIGMAAGFDKNAEVFQALDSLGFGFCEVGTITPSPQNGNSKPRLFRLMAAKAVINRMGFNNQGHDAAYERLNVDREKGTAPVGINIGANKDSEDFVGDYVLGVRKFAKIASYLTINISSPNTPGLRGLQSPQLLERLLGETLNERTRQAANTSVFLKIAPDLTPDAMDDIAGIIAKTDLNGLIISNTTITREGVEGLRHASEAGGLSGQPIFEISTIKLAQMRQRVGPDIAIIGVGGVHSAASALAKIEAGANAIQLYSALVFEGLELLDKIKMGLVAAIREKNCSSIKQLVGTKTNDWATKNTQ</sequence>
<evidence type="ECO:0000259" key="11">
    <source>
        <dbReference type="Pfam" id="PF01180"/>
    </source>
</evidence>
<comment type="catalytic activity">
    <reaction evidence="10">
        <text>(S)-dihydroorotate + a quinone = orotate + a quinol</text>
        <dbReference type="Rhea" id="RHEA:30187"/>
        <dbReference type="ChEBI" id="CHEBI:24646"/>
        <dbReference type="ChEBI" id="CHEBI:30839"/>
        <dbReference type="ChEBI" id="CHEBI:30864"/>
        <dbReference type="ChEBI" id="CHEBI:132124"/>
        <dbReference type="EC" id="1.3.5.2"/>
    </reaction>
</comment>
<dbReference type="CDD" id="cd04738">
    <property type="entry name" value="DHOD_2_like"/>
    <property type="match status" value="1"/>
</dbReference>
<dbReference type="PANTHER" id="PTHR48109:SF4">
    <property type="entry name" value="DIHYDROOROTATE DEHYDROGENASE (QUINONE), MITOCHONDRIAL"/>
    <property type="match status" value="1"/>
</dbReference>
<dbReference type="InterPro" id="IPR013785">
    <property type="entry name" value="Aldolase_TIM"/>
</dbReference>
<gene>
    <name evidence="12" type="ORF">MNBD_ALPHA11-620</name>
</gene>
<dbReference type="EC" id="1.3.5.2" evidence="5"/>
<comment type="pathway">
    <text evidence="3">Pyrimidine metabolism; UMP biosynthesis via de novo pathway; orotate from (S)-dihydroorotate (quinone route): step 1/1.</text>
</comment>
<dbReference type="InterPro" id="IPR050074">
    <property type="entry name" value="DHO_dehydrogenase"/>
</dbReference>
<dbReference type="GO" id="GO:0016020">
    <property type="term" value="C:membrane"/>
    <property type="evidence" value="ECO:0007669"/>
    <property type="project" value="UniProtKB-SubCell"/>
</dbReference>
<evidence type="ECO:0000256" key="10">
    <source>
        <dbReference type="ARBA" id="ARBA00048639"/>
    </source>
</evidence>
<evidence type="ECO:0000256" key="3">
    <source>
        <dbReference type="ARBA" id="ARBA00005161"/>
    </source>
</evidence>
<reference evidence="12" key="1">
    <citation type="submission" date="2018-06" db="EMBL/GenBank/DDBJ databases">
        <authorList>
            <person name="Zhirakovskaya E."/>
        </authorList>
    </citation>
    <scope>NUCLEOTIDE SEQUENCE</scope>
</reference>
<evidence type="ECO:0000256" key="9">
    <source>
        <dbReference type="ARBA" id="ARBA00023136"/>
    </source>
</evidence>
<dbReference type="InterPro" id="IPR001295">
    <property type="entry name" value="Dihydroorotate_DH_CS"/>
</dbReference>
<dbReference type="NCBIfam" id="NF003652">
    <property type="entry name" value="PRK05286.2-5"/>
    <property type="match status" value="1"/>
</dbReference>
<dbReference type="NCBIfam" id="NF003645">
    <property type="entry name" value="PRK05286.1-2"/>
    <property type="match status" value="1"/>
</dbReference>
<dbReference type="Gene3D" id="3.20.20.70">
    <property type="entry name" value="Aldolase class I"/>
    <property type="match status" value="1"/>
</dbReference>
<feature type="domain" description="Dihydroorotate dehydrogenase catalytic" evidence="11">
    <location>
        <begin position="54"/>
        <end position="342"/>
    </location>
</feature>
<proteinExistence type="inferred from homology"/>
<dbReference type="GO" id="GO:0006207">
    <property type="term" value="P:'de novo' pyrimidine nucleobase biosynthetic process"/>
    <property type="evidence" value="ECO:0007669"/>
    <property type="project" value="InterPro"/>
</dbReference>
<keyword evidence="9" id="KW-0472">Membrane</keyword>
<accession>A0A3B0TPB7</accession>
<protein>
    <recommendedName>
        <fullName evidence="5">dihydroorotate dehydrogenase (quinone)</fullName>
        <ecNumber evidence="5">1.3.5.2</ecNumber>
    </recommendedName>
</protein>
<comment type="subcellular location">
    <subcellularLocation>
        <location evidence="2">Membrane</location>
    </subcellularLocation>
</comment>
<evidence type="ECO:0000256" key="6">
    <source>
        <dbReference type="ARBA" id="ARBA00022630"/>
    </source>
</evidence>
<keyword evidence="6" id="KW-0285">Flavoprotein</keyword>
<evidence type="ECO:0000256" key="8">
    <source>
        <dbReference type="ARBA" id="ARBA00023002"/>
    </source>
</evidence>
<evidence type="ECO:0000256" key="1">
    <source>
        <dbReference type="ARBA" id="ARBA00001917"/>
    </source>
</evidence>
<dbReference type="InterPro" id="IPR005719">
    <property type="entry name" value="Dihydroorotate_DH_2"/>
</dbReference>
<dbReference type="AlphaFoldDB" id="A0A3B0TPB7"/>
<evidence type="ECO:0000256" key="2">
    <source>
        <dbReference type="ARBA" id="ARBA00004370"/>
    </source>
</evidence>
<dbReference type="NCBIfam" id="TIGR01036">
    <property type="entry name" value="pyrD_sub2"/>
    <property type="match status" value="1"/>
</dbReference>
<name>A0A3B0TPB7_9ZZZZ</name>
<dbReference type="GO" id="GO:0106430">
    <property type="term" value="F:dihydroorotate dehydrogenase (quinone) activity"/>
    <property type="evidence" value="ECO:0007669"/>
    <property type="project" value="UniProtKB-EC"/>
</dbReference>
<evidence type="ECO:0000313" key="12">
    <source>
        <dbReference type="EMBL" id="VAW15207.1"/>
    </source>
</evidence>
<keyword evidence="7" id="KW-0288">FMN</keyword>
<dbReference type="InterPro" id="IPR005720">
    <property type="entry name" value="Dihydroorotate_DH_cat"/>
</dbReference>
<dbReference type="PROSITE" id="PS00912">
    <property type="entry name" value="DHODEHASE_2"/>
    <property type="match status" value="1"/>
</dbReference>
<organism evidence="12">
    <name type="scientific">hydrothermal vent metagenome</name>
    <dbReference type="NCBI Taxonomy" id="652676"/>
    <lineage>
        <taxon>unclassified sequences</taxon>
        <taxon>metagenomes</taxon>
        <taxon>ecological metagenomes</taxon>
    </lineage>
</organism>
<evidence type="ECO:0000256" key="5">
    <source>
        <dbReference type="ARBA" id="ARBA00012791"/>
    </source>
</evidence>
<dbReference type="Pfam" id="PF01180">
    <property type="entry name" value="DHO_dh"/>
    <property type="match status" value="1"/>
</dbReference>
<comment type="cofactor">
    <cofactor evidence="1">
        <name>FMN</name>
        <dbReference type="ChEBI" id="CHEBI:58210"/>
    </cofactor>
</comment>
<dbReference type="SUPFAM" id="SSF51395">
    <property type="entry name" value="FMN-linked oxidoreductases"/>
    <property type="match status" value="1"/>
</dbReference>